<evidence type="ECO:0000313" key="2">
    <source>
        <dbReference type="Proteomes" id="UP000237271"/>
    </source>
</evidence>
<evidence type="ECO:0008006" key="3">
    <source>
        <dbReference type="Google" id="ProtNLM"/>
    </source>
</evidence>
<accession>A0A2P4Y8T8</accession>
<gene>
    <name evidence="1" type="ORF">PHPALM_8850</name>
</gene>
<protein>
    <recommendedName>
        <fullName evidence="3">Tc1-like transposase DDE domain-containing protein</fullName>
    </recommendedName>
</protein>
<keyword evidence="2" id="KW-1185">Reference proteome</keyword>
<comment type="caution">
    <text evidence="1">The sequence shown here is derived from an EMBL/GenBank/DDBJ whole genome shotgun (WGS) entry which is preliminary data.</text>
</comment>
<evidence type="ECO:0000313" key="1">
    <source>
        <dbReference type="EMBL" id="POM74226.1"/>
    </source>
</evidence>
<name>A0A2P4Y8T8_9STRA</name>
<dbReference type="EMBL" id="NCKW01004909">
    <property type="protein sequence ID" value="POM74226.1"/>
    <property type="molecule type" value="Genomic_DNA"/>
</dbReference>
<organism evidence="1 2">
    <name type="scientific">Phytophthora palmivora</name>
    <dbReference type="NCBI Taxonomy" id="4796"/>
    <lineage>
        <taxon>Eukaryota</taxon>
        <taxon>Sar</taxon>
        <taxon>Stramenopiles</taxon>
        <taxon>Oomycota</taxon>
        <taxon>Peronosporomycetes</taxon>
        <taxon>Peronosporales</taxon>
        <taxon>Peronosporaceae</taxon>
        <taxon>Phytophthora</taxon>
    </lineage>
</organism>
<sequence length="94" mass="10675">MTTFLFTKPRSLRGRRAVKKVFADGVSMYFKTRFGSNRFDNTNDLSAICCVTCETLFNLTDVVLVLDNAPCHCRAEQVFEETEFLDAALLRLGQ</sequence>
<proteinExistence type="predicted"/>
<dbReference type="AlphaFoldDB" id="A0A2P4Y8T8"/>
<dbReference type="Proteomes" id="UP000237271">
    <property type="component" value="Unassembled WGS sequence"/>
</dbReference>
<reference evidence="1 2" key="1">
    <citation type="journal article" date="2017" name="Genome Biol. Evol.">
        <title>Phytophthora megakarya and P. palmivora, closely related causal agents of cacao black pod rot, underwent increases in genome sizes and gene numbers by different mechanisms.</title>
        <authorList>
            <person name="Ali S.S."/>
            <person name="Shao J."/>
            <person name="Lary D.J."/>
            <person name="Kronmiller B."/>
            <person name="Shen D."/>
            <person name="Strem M.D."/>
            <person name="Amoako-Attah I."/>
            <person name="Akrofi A.Y."/>
            <person name="Begoude B.A."/>
            <person name="Ten Hoopen G.M."/>
            <person name="Coulibaly K."/>
            <person name="Kebe B.I."/>
            <person name="Melnick R.L."/>
            <person name="Guiltinan M.J."/>
            <person name="Tyler B.M."/>
            <person name="Meinhardt L.W."/>
            <person name="Bailey B.A."/>
        </authorList>
    </citation>
    <scope>NUCLEOTIDE SEQUENCE [LARGE SCALE GENOMIC DNA]</scope>
    <source>
        <strain evidence="2">sbr112.9</strain>
    </source>
</reference>